<dbReference type="GO" id="GO:0005737">
    <property type="term" value="C:cytoplasm"/>
    <property type="evidence" value="ECO:0007669"/>
    <property type="project" value="UniProtKB-SubCell"/>
</dbReference>
<dbReference type="PANTHER" id="PTHR37010">
    <property type="entry name" value="SULFURTRANSFERASE TUSE"/>
    <property type="match status" value="1"/>
</dbReference>
<evidence type="ECO:0000256" key="3">
    <source>
        <dbReference type="ARBA" id="ARBA00022490"/>
    </source>
</evidence>
<dbReference type="PIRSF" id="PIRSF006223">
    <property type="entry name" value="DsrC_TusE"/>
    <property type="match status" value="1"/>
</dbReference>
<evidence type="ECO:0008006" key="5">
    <source>
        <dbReference type="Google" id="ProtNLM"/>
    </source>
</evidence>
<reference evidence="4" key="1">
    <citation type="submission" date="2018-06" db="EMBL/GenBank/DDBJ databases">
        <authorList>
            <person name="Zhirakovskaya E."/>
        </authorList>
    </citation>
    <scope>NUCLEOTIDE SEQUENCE</scope>
</reference>
<dbReference type="Gene3D" id="3.30.1420.10">
    <property type="match status" value="1"/>
</dbReference>
<dbReference type="Gene3D" id="1.10.10.370">
    <property type="entry name" value="DsrC-like protein, C-terminal domain"/>
    <property type="match status" value="1"/>
</dbReference>
<dbReference type="InterPro" id="IPR043163">
    <property type="entry name" value="DsrC-like_N"/>
</dbReference>
<organism evidence="4">
    <name type="scientific">hydrothermal vent metagenome</name>
    <dbReference type="NCBI Taxonomy" id="652676"/>
    <lineage>
        <taxon>unclassified sequences</taxon>
        <taxon>metagenomes</taxon>
        <taxon>ecological metagenomes</taxon>
    </lineage>
</organism>
<dbReference type="EMBL" id="UOET01000497">
    <property type="protein sequence ID" value="VAW30292.1"/>
    <property type="molecule type" value="Genomic_DNA"/>
</dbReference>
<accession>A0A3B0UV54</accession>
<protein>
    <recommendedName>
        <fullName evidence="5">Sulfur relay protein DsrC</fullName>
    </recommendedName>
</protein>
<gene>
    <name evidence="4" type="ORF">MNBD_BACTEROID07-1587</name>
</gene>
<dbReference type="GO" id="GO:0002143">
    <property type="term" value="P:tRNA wobble position uridine thiolation"/>
    <property type="evidence" value="ECO:0007669"/>
    <property type="project" value="TreeGrafter"/>
</dbReference>
<sequence length="103" mass="11094">MTIKTIANLNVEVTDEGYLKDASAWNKDIAIAIAKEEGLELTDKHFEVIEFIRKKVAAGEGLTIRGIGKSGVVDAKTFYQLFPGAPLKKATKIAGVAKPVSCM</sequence>
<dbReference type="InterPro" id="IPR042072">
    <property type="entry name" value="DsrC-like_C"/>
</dbReference>
<comment type="subcellular location">
    <subcellularLocation>
        <location evidence="1">Cytoplasm</location>
    </subcellularLocation>
</comment>
<proteinExistence type="inferred from homology"/>
<name>A0A3B0UV54_9ZZZZ</name>
<evidence type="ECO:0000256" key="1">
    <source>
        <dbReference type="ARBA" id="ARBA00004496"/>
    </source>
</evidence>
<dbReference type="AlphaFoldDB" id="A0A3B0UV54"/>
<dbReference type="InterPro" id="IPR025526">
    <property type="entry name" value="DsrC-like_dom_sf"/>
</dbReference>
<keyword evidence="3" id="KW-0963">Cytoplasm</keyword>
<dbReference type="PANTHER" id="PTHR37010:SF1">
    <property type="entry name" value="SULFURTRANSFERASE TUSE"/>
    <property type="match status" value="1"/>
</dbReference>
<dbReference type="Pfam" id="PF04358">
    <property type="entry name" value="DsrC"/>
    <property type="match status" value="1"/>
</dbReference>
<dbReference type="InterPro" id="IPR007453">
    <property type="entry name" value="DsrC/TusE"/>
</dbReference>
<dbReference type="NCBIfam" id="TIGR03342">
    <property type="entry name" value="dsrC_tusE_dsvC"/>
    <property type="match status" value="1"/>
</dbReference>
<comment type="similarity">
    <text evidence="2">Belongs to the DsrC/TusE family.</text>
</comment>
<dbReference type="GO" id="GO:0097163">
    <property type="term" value="F:sulfur carrier activity"/>
    <property type="evidence" value="ECO:0007669"/>
    <property type="project" value="TreeGrafter"/>
</dbReference>
<dbReference type="SUPFAM" id="SSF69721">
    <property type="entry name" value="DsrC, the gamma subunit of dissimilatory sulfite reductase"/>
    <property type="match status" value="1"/>
</dbReference>
<evidence type="ECO:0000313" key="4">
    <source>
        <dbReference type="EMBL" id="VAW30292.1"/>
    </source>
</evidence>
<evidence type="ECO:0000256" key="2">
    <source>
        <dbReference type="ARBA" id="ARBA00005718"/>
    </source>
</evidence>